<dbReference type="GO" id="GO:0006508">
    <property type="term" value="P:proteolysis"/>
    <property type="evidence" value="ECO:0007669"/>
    <property type="project" value="UniProtKB-KW"/>
</dbReference>
<dbReference type="InterPro" id="IPR050344">
    <property type="entry name" value="Peptidase_M1_aminopeptidases"/>
</dbReference>
<dbReference type="SUPFAM" id="SSF63737">
    <property type="entry name" value="Leukotriene A4 hydrolase N-terminal domain"/>
    <property type="match status" value="1"/>
</dbReference>
<evidence type="ECO:0000259" key="14">
    <source>
        <dbReference type="Pfam" id="PF17900"/>
    </source>
</evidence>
<dbReference type="FunFam" id="2.60.40.1910:FF:000004">
    <property type="entry name" value="Aminopeptidase"/>
    <property type="match status" value="1"/>
</dbReference>
<dbReference type="InterPro" id="IPR042097">
    <property type="entry name" value="Aminopeptidase_N-like_N_sf"/>
</dbReference>
<sequence length="878" mass="98274">MARTDRDILPDNVRPSNYNLSLFDLEFGGGWGYSGTVKIDAAVKKPSKEIVVNSKELEIKSASLRSVSGESTEWKTSKIDVDTSNERATLSFAEEIPSTEEAVLTIDFKGTINNAMAGFYRSKYKPAVAPSPGAAKEGEDYYMFSTQFEACDARRAFPCFDEPNLKATFEFEVEIPEDQVALSNMPEKSTRKGDKKGLKVVSFEKTPAMSTYLAAWAVGDFEYVEGHTERRYNGKNLPVRVYTTKGLKEQGRFALEHACKTIDFFSETFQIDYPLPKSDLLAVHEFAMGAMENWGLVTYRTITVLFDEAKSDSRHKNRVAYVVAHELAHQWFGNLVTMDWWSELWLNEGFATWVGWYAVDHLHPDWKVWSQFVAEAVQTALQLDSLRASHPIEVPVRNALEVDQIFDHISYLKGSSVIRMLGNHLGNETFLKGIAAYLSKHAYGNATTDDLWNALSKASGQDVKQFMDPWIRKIGFPVVTVAEEPGQISVRQSRFLTTGDVQAEEDETTWWIPLGLKSGTQTKSAGSALTVKEDTIRDVDDSFYKLNADQSGFYRTNYPPDRLMQLGHMRECLSTEDKIGLMGDATALAVAGDGTTAGLLTLLESFRDEDNYLVWSQISSSLAKCRAVFASNKKVSGGLKKFALNLVSPAAEKIGWEFEEDEDYLTIQLRKLLLGMAGGAGHEGIIAEGQRRFGTWKSGGELHPNLRAVVLNMNVANGGRSEYDTVKHAYLQSTSVNDKEACLQALGQSKDSDLARDLLELVTSGDVPIQDSHYGPSAVAANNSTRDEVWKYTKTQWQRLNERLGVSNVCMDRWMKMGLNNYSDHGISEEISDFFKDKDTRAYDRSLVVIADTIKGNANYKQRDEQLVLEWLEAHGYA</sequence>
<dbReference type="PANTHER" id="PTHR11533:SF171">
    <property type="entry name" value="AMINOPEPTIDASE"/>
    <property type="match status" value="1"/>
</dbReference>
<dbReference type="SUPFAM" id="SSF55486">
    <property type="entry name" value="Metalloproteases ('zincins'), catalytic domain"/>
    <property type="match status" value="1"/>
</dbReference>
<accession>A0A8H7AHB8</accession>
<dbReference type="EC" id="3.4.11.-" evidence="11"/>
<dbReference type="Gene3D" id="1.10.390.10">
    <property type="entry name" value="Neutral Protease Domain 2"/>
    <property type="match status" value="1"/>
</dbReference>
<dbReference type="CDD" id="cd09601">
    <property type="entry name" value="M1_APN-Q_like"/>
    <property type="match status" value="1"/>
</dbReference>
<feature type="domain" description="Peptidase M1 membrane alanine aminopeptidase" evidence="12">
    <location>
        <begin position="253"/>
        <end position="470"/>
    </location>
</feature>
<gene>
    <name evidence="15" type="ORF">GJ744_008357</name>
</gene>
<dbReference type="EMBL" id="JAACFV010000045">
    <property type="protein sequence ID" value="KAF7509130.1"/>
    <property type="molecule type" value="Genomic_DNA"/>
</dbReference>
<dbReference type="InterPro" id="IPR027268">
    <property type="entry name" value="Peptidase_M4/M1_CTD_sf"/>
</dbReference>
<dbReference type="Gene3D" id="2.60.40.1910">
    <property type="match status" value="1"/>
</dbReference>
<evidence type="ECO:0000256" key="5">
    <source>
        <dbReference type="ARBA" id="ARBA00022801"/>
    </source>
</evidence>
<dbReference type="InterPro" id="IPR014782">
    <property type="entry name" value="Peptidase_M1_dom"/>
</dbReference>
<dbReference type="Proteomes" id="UP000606974">
    <property type="component" value="Unassembled WGS sequence"/>
</dbReference>
<feature type="binding site" evidence="9">
    <location>
        <position position="325"/>
    </location>
    <ligand>
        <name>Zn(2+)</name>
        <dbReference type="ChEBI" id="CHEBI:29105"/>
        <note>catalytic</note>
    </ligand>
</feature>
<evidence type="ECO:0000259" key="13">
    <source>
        <dbReference type="Pfam" id="PF11838"/>
    </source>
</evidence>
<dbReference type="InterPro" id="IPR034016">
    <property type="entry name" value="M1_APN-typ"/>
</dbReference>
<reference evidence="15" key="1">
    <citation type="submission" date="2020-02" db="EMBL/GenBank/DDBJ databases">
        <authorList>
            <person name="Palmer J.M."/>
        </authorList>
    </citation>
    <scope>NUCLEOTIDE SEQUENCE</scope>
    <source>
        <strain evidence="15">EPUS1.4</strain>
        <tissue evidence="15">Thallus</tissue>
    </source>
</reference>
<evidence type="ECO:0000256" key="3">
    <source>
        <dbReference type="ARBA" id="ARBA00022670"/>
    </source>
</evidence>
<dbReference type="GO" id="GO:0005737">
    <property type="term" value="C:cytoplasm"/>
    <property type="evidence" value="ECO:0007669"/>
    <property type="project" value="TreeGrafter"/>
</dbReference>
<keyword evidence="3 11" id="KW-0645">Protease</keyword>
<dbReference type="Pfam" id="PF11838">
    <property type="entry name" value="ERAP1_C"/>
    <property type="match status" value="1"/>
</dbReference>
<protein>
    <recommendedName>
        <fullName evidence="11">Aminopeptidase</fullName>
        <ecNumber evidence="11">3.4.11.-</ecNumber>
    </recommendedName>
</protein>
<dbReference type="Gene3D" id="1.25.50.20">
    <property type="match status" value="1"/>
</dbReference>
<dbReference type="Gene3D" id="2.60.40.1730">
    <property type="entry name" value="tricorn interacting facor f3 domain"/>
    <property type="match status" value="1"/>
</dbReference>
<evidence type="ECO:0000259" key="12">
    <source>
        <dbReference type="Pfam" id="PF01433"/>
    </source>
</evidence>
<comment type="caution">
    <text evidence="15">The sequence shown here is derived from an EMBL/GenBank/DDBJ whole genome shotgun (WGS) entry which is preliminary data.</text>
</comment>
<dbReference type="AlphaFoldDB" id="A0A8H7AHB8"/>
<evidence type="ECO:0000256" key="1">
    <source>
        <dbReference type="ARBA" id="ARBA00010136"/>
    </source>
</evidence>
<feature type="site" description="Transition state stabilizer" evidence="10">
    <location>
        <position position="411"/>
    </location>
</feature>
<evidence type="ECO:0000256" key="11">
    <source>
        <dbReference type="RuleBase" id="RU364040"/>
    </source>
</evidence>
<dbReference type="FunFam" id="2.60.40.1730:FF:000002">
    <property type="entry name" value="Aminopeptidase"/>
    <property type="match status" value="1"/>
</dbReference>
<feature type="domain" description="ERAP1-like C-terminal" evidence="13">
    <location>
        <begin position="543"/>
        <end position="855"/>
    </location>
</feature>
<dbReference type="PANTHER" id="PTHR11533">
    <property type="entry name" value="PROTEASE M1 ZINC METALLOPROTEASE"/>
    <property type="match status" value="1"/>
</dbReference>
<keyword evidence="4 9" id="KW-0479">Metal-binding</keyword>
<feature type="binding site" evidence="9">
    <location>
        <position position="329"/>
    </location>
    <ligand>
        <name>Zn(2+)</name>
        <dbReference type="ChEBI" id="CHEBI:29105"/>
        <note>catalytic</note>
    </ligand>
</feature>
<evidence type="ECO:0000313" key="16">
    <source>
        <dbReference type="Proteomes" id="UP000606974"/>
    </source>
</evidence>
<dbReference type="Pfam" id="PF17900">
    <property type="entry name" value="Peptidase_M1_N"/>
    <property type="match status" value="1"/>
</dbReference>
<dbReference type="GO" id="GO:0070006">
    <property type="term" value="F:metalloaminopeptidase activity"/>
    <property type="evidence" value="ECO:0007669"/>
    <property type="project" value="TreeGrafter"/>
</dbReference>
<keyword evidence="7 11" id="KW-0482">Metalloprotease</keyword>
<feature type="active site" description="Proton acceptor" evidence="8">
    <location>
        <position position="326"/>
    </location>
</feature>
<dbReference type="GO" id="GO:0008270">
    <property type="term" value="F:zinc ion binding"/>
    <property type="evidence" value="ECO:0007669"/>
    <property type="project" value="UniProtKB-UniRule"/>
</dbReference>
<dbReference type="GO" id="GO:0043171">
    <property type="term" value="P:peptide catabolic process"/>
    <property type="evidence" value="ECO:0007669"/>
    <property type="project" value="TreeGrafter"/>
</dbReference>
<evidence type="ECO:0000256" key="9">
    <source>
        <dbReference type="PIRSR" id="PIRSR634016-3"/>
    </source>
</evidence>
<evidence type="ECO:0000256" key="6">
    <source>
        <dbReference type="ARBA" id="ARBA00022833"/>
    </source>
</evidence>
<feature type="binding site" evidence="9">
    <location>
        <position position="348"/>
    </location>
    <ligand>
        <name>Zn(2+)</name>
        <dbReference type="ChEBI" id="CHEBI:29105"/>
        <note>catalytic</note>
    </ligand>
</feature>
<dbReference type="GO" id="GO:0016020">
    <property type="term" value="C:membrane"/>
    <property type="evidence" value="ECO:0007669"/>
    <property type="project" value="TreeGrafter"/>
</dbReference>
<dbReference type="OrthoDB" id="10031169at2759"/>
<comment type="similarity">
    <text evidence="1 11">Belongs to the peptidase M1 family.</text>
</comment>
<evidence type="ECO:0000256" key="2">
    <source>
        <dbReference type="ARBA" id="ARBA00022438"/>
    </source>
</evidence>
<name>A0A8H7AHB8_9EURO</name>
<dbReference type="PRINTS" id="PR00756">
    <property type="entry name" value="ALADIPTASE"/>
</dbReference>
<dbReference type="Pfam" id="PF01433">
    <property type="entry name" value="Peptidase_M1"/>
    <property type="match status" value="1"/>
</dbReference>
<evidence type="ECO:0000313" key="15">
    <source>
        <dbReference type="EMBL" id="KAF7509130.1"/>
    </source>
</evidence>
<evidence type="ECO:0000256" key="7">
    <source>
        <dbReference type="ARBA" id="ARBA00023049"/>
    </source>
</evidence>
<dbReference type="FunFam" id="1.10.390.10:FF:000001">
    <property type="entry name" value="Aminopeptidase"/>
    <property type="match status" value="1"/>
</dbReference>
<dbReference type="InterPro" id="IPR045357">
    <property type="entry name" value="Aminopeptidase_N-like_N"/>
</dbReference>
<dbReference type="InterPro" id="IPR024571">
    <property type="entry name" value="ERAP1-like_C_dom"/>
</dbReference>
<dbReference type="FunFam" id="1.25.50.20:FF:000002">
    <property type="entry name" value="Aminopeptidase"/>
    <property type="match status" value="1"/>
</dbReference>
<dbReference type="GO" id="GO:0042277">
    <property type="term" value="F:peptide binding"/>
    <property type="evidence" value="ECO:0007669"/>
    <property type="project" value="TreeGrafter"/>
</dbReference>
<proteinExistence type="inferred from homology"/>
<evidence type="ECO:0000256" key="8">
    <source>
        <dbReference type="PIRSR" id="PIRSR634016-1"/>
    </source>
</evidence>
<comment type="cofactor">
    <cofactor evidence="9 11">
        <name>Zn(2+)</name>
        <dbReference type="ChEBI" id="CHEBI:29105"/>
    </cofactor>
    <text evidence="9 11">Binds 1 zinc ion per subunit.</text>
</comment>
<keyword evidence="16" id="KW-1185">Reference proteome</keyword>
<evidence type="ECO:0000256" key="4">
    <source>
        <dbReference type="ARBA" id="ARBA00022723"/>
    </source>
</evidence>
<evidence type="ECO:0000256" key="10">
    <source>
        <dbReference type="PIRSR" id="PIRSR634016-4"/>
    </source>
</evidence>
<keyword evidence="6 9" id="KW-0862">Zinc</keyword>
<feature type="domain" description="Aminopeptidase N-like N-terminal" evidence="14">
    <location>
        <begin position="30"/>
        <end position="213"/>
    </location>
</feature>
<dbReference type="InterPro" id="IPR001930">
    <property type="entry name" value="Peptidase_M1"/>
</dbReference>
<keyword evidence="2 11" id="KW-0031">Aminopeptidase</keyword>
<organism evidence="15 16">
    <name type="scientific">Endocarpon pusillum</name>
    <dbReference type="NCBI Taxonomy" id="364733"/>
    <lineage>
        <taxon>Eukaryota</taxon>
        <taxon>Fungi</taxon>
        <taxon>Dikarya</taxon>
        <taxon>Ascomycota</taxon>
        <taxon>Pezizomycotina</taxon>
        <taxon>Eurotiomycetes</taxon>
        <taxon>Chaetothyriomycetidae</taxon>
        <taxon>Verrucariales</taxon>
        <taxon>Verrucariaceae</taxon>
        <taxon>Endocarpon</taxon>
    </lineage>
</organism>
<keyword evidence="5 11" id="KW-0378">Hydrolase</keyword>